<dbReference type="Proteomes" id="UP001597085">
    <property type="component" value="Unassembled WGS sequence"/>
</dbReference>
<keyword evidence="2" id="KW-1185">Reference proteome</keyword>
<organism evidence="1 2">
    <name type="scientific">Halobellus rarus</name>
    <dbReference type="NCBI Taxonomy" id="1126237"/>
    <lineage>
        <taxon>Archaea</taxon>
        <taxon>Methanobacteriati</taxon>
        <taxon>Methanobacteriota</taxon>
        <taxon>Stenosarchaea group</taxon>
        <taxon>Halobacteria</taxon>
        <taxon>Halobacteriales</taxon>
        <taxon>Haloferacaceae</taxon>
        <taxon>Halobellus</taxon>
    </lineage>
</organism>
<evidence type="ECO:0000313" key="2">
    <source>
        <dbReference type="Proteomes" id="UP001597085"/>
    </source>
</evidence>
<dbReference type="AlphaFoldDB" id="A0ABD6CSG4"/>
<proteinExistence type="predicted"/>
<gene>
    <name evidence="1" type="ORF">ACFSBX_14930</name>
</gene>
<evidence type="ECO:0008006" key="3">
    <source>
        <dbReference type="Google" id="ProtNLM"/>
    </source>
</evidence>
<reference evidence="1 2" key="1">
    <citation type="journal article" date="2019" name="Int. J. Syst. Evol. Microbiol.">
        <title>The Global Catalogue of Microorganisms (GCM) 10K type strain sequencing project: providing services to taxonomists for standard genome sequencing and annotation.</title>
        <authorList>
            <consortium name="The Broad Institute Genomics Platform"/>
            <consortium name="The Broad Institute Genome Sequencing Center for Infectious Disease"/>
            <person name="Wu L."/>
            <person name="Ma J."/>
        </authorList>
    </citation>
    <scope>NUCLEOTIDE SEQUENCE [LARGE SCALE GENOMIC DNA]</scope>
    <source>
        <strain evidence="1 2">CGMCC 1.12121</strain>
    </source>
</reference>
<protein>
    <recommendedName>
        <fullName evidence="3">Restriction system protein Mrr-like N-terminal domain-containing protein</fullName>
    </recommendedName>
</protein>
<accession>A0ABD6CSG4</accession>
<dbReference type="RefSeq" id="WP_256421795.1">
    <property type="nucleotide sequence ID" value="NZ_JANHDI010000009.1"/>
</dbReference>
<dbReference type="EMBL" id="JBHUDK010000014">
    <property type="protein sequence ID" value="MFD1600253.1"/>
    <property type="molecule type" value="Genomic_DNA"/>
</dbReference>
<name>A0ABD6CSG4_9EURY</name>
<comment type="caution">
    <text evidence="1">The sequence shown here is derived from an EMBL/GenBank/DDBJ whole genome shotgun (WGS) entry which is preliminary data.</text>
</comment>
<sequence length="109" mass="12419">MPTDRLRSIVPMFGGGTRYVETLDAILEFVEAHQPTTDELVGWHRGAFTNVSSRDSIMRRVNYLQQVGFLRQANDLWELGDAGREYARQGDTATLLRIIKIDPPIHPDH</sequence>
<evidence type="ECO:0000313" key="1">
    <source>
        <dbReference type="EMBL" id="MFD1600253.1"/>
    </source>
</evidence>